<organism evidence="1 2">
    <name type="scientific">Symbiodinium microadriaticum</name>
    <name type="common">Dinoflagellate</name>
    <name type="synonym">Zooxanthella microadriatica</name>
    <dbReference type="NCBI Taxonomy" id="2951"/>
    <lineage>
        <taxon>Eukaryota</taxon>
        <taxon>Sar</taxon>
        <taxon>Alveolata</taxon>
        <taxon>Dinophyceae</taxon>
        <taxon>Suessiales</taxon>
        <taxon>Symbiodiniaceae</taxon>
        <taxon>Symbiodinium</taxon>
    </lineage>
</organism>
<dbReference type="Proteomes" id="UP000186817">
    <property type="component" value="Unassembled WGS sequence"/>
</dbReference>
<proteinExistence type="predicted"/>
<sequence>MSETPDASLAVDHMTLSQTPLQLTSGCFRPALETLTPLRARVAMDPPKAGRAPRPRLREALVSGLCLALAAWALPSCVFLGLAGRSRGGAERAPLLRAVAVEESVKTSRPWKPPRPPLVPMLFETFNVSDNTDVKAIAGYISGVLEESEALRIVDMKVMTRKARSKALYILAYINAKEVRTTAQILPRQRDGRCRLRVIRDFPVTEDPDPAILRVGSNTNATALANLIAYRLRSVETMGGDSRANTVKLELLGTAASTIALMAVEKAHCMTSREMAVVARFAKSDEGEDERPIISATVTAT</sequence>
<evidence type="ECO:0000313" key="2">
    <source>
        <dbReference type="Proteomes" id="UP000186817"/>
    </source>
</evidence>
<dbReference type="OrthoDB" id="426410at2759"/>
<dbReference type="OMA" id="YWRIRRE"/>
<evidence type="ECO:0000313" key="1">
    <source>
        <dbReference type="EMBL" id="OLP90463.1"/>
    </source>
</evidence>
<comment type="caution">
    <text evidence="1">The sequence shown here is derived from an EMBL/GenBank/DDBJ whole genome shotgun (WGS) entry which is preliminary data.</text>
</comment>
<name>A0A1Q9D5K6_SYMMI</name>
<reference evidence="1 2" key="1">
    <citation type="submission" date="2016-02" db="EMBL/GenBank/DDBJ databases">
        <title>Genome analysis of coral dinoflagellate symbionts highlights evolutionary adaptations to a symbiotic lifestyle.</title>
        <authorList>
            <person name="Aranda M."/>
            <person name="Li Y."/>
            <person name="Liew Y.J."/>
            <person name="Baumgarten S."/>
            <person name="Simakov O."/>
            <person name="Wilson M."/>
            <person name="Piel J."/>
            <person name="Ashoor H."/>
            <person name="Bougouffa S."/>
            <person name="Bajic V.B."/>
            <person name="Ryu T."/>
            <person name="Ravasi T."/>
            <person name="Bayer T."/>
            <person name="Micklem G."/>
            <person name="Kim H."/>
            <person name="Bhak J."/>
            <person name="Lajeunesse T.C."/>
            <person name="Voolstra C.R."/>
        </authorList>
    </citation>
    <scope>NUCLEOTIDE SEQUENCE [LARGE SCALE GENOMIC DNA]</scope>
    <source>
        <strain evidence="1 2">CCMP2467</strain>
    </source>
</reference>
<gene>
    <name evidence="1" type="ORF">AK812_SmicGene27967</name>
</gene>
<keyword evidence="2" id="KW-1185">Reference proteome</keyword>
<dbReference type="AlphaFoldDB" id="A0A1Q9D5K6"/>
<protein>
    <submittedName>
        <fullName evidence="1">Uncharacterized protein</fullName>
    </submittedName>
</protein>
<accession>A0A1Q9D5K6</accession>
<dbReference type="EMBL" id="LSRX01000710">
    <property type="protein sequence ID" value="OLP90463.1"/>
    <property type="molecule type" value="Genomic_DNA"/>
</dbReference>